<name>A0ABT8LAI6_9BACT</name>
<accession>A0ABT8LAI6</accession>
<dbReference type="InterPro" id="IPR025629">
    <property type="entry name" value="DUF4287"/>
</dbReference>
<keyword evidence="3" id="KW-1185">Reference proteome</keyword>
<evidence type="ECO:0000259" key="1">
    <source>
        <dbReference type="Pfam" id="PF18899"/>
    </source>
</evidence>
<feature type="domain" description="DUF5655" evidence="1">
    <location>
        <begin position="68"/>
        <end position="175"/>
    </location>
</feature>
<sequence length="177" mass="19934">MEQGLLEKTGKTLEAWIAIVKKEKLEKHGEIIKYLKDHHNFTHGFANFVALKTRQSDAGSIPDEDLIQNQYAKGKEHLKPVFDLLIKHIKALGQDIEIVPKKANVSIRRKKQFALIQPSTKTRIDLGLKFKDKGLTGKLKDSGPFGAMCSHRIEITDTGEVDAEVLAFLKEAYENAQ</sequence>
<dbReference type="InterPro" id="IPR043714">
    <property type="entry name" value="DUF5655"/>
</dbReference>
<dbReference type="RefSeq" id="WP_346759344.1">
    <property type="nucleotide sequence ID" value="NZ_JAUJEB010000004.1"/>
</dbReference>
<organism evidence="2 3">
    <name type="scientific">Agaribacillus aureus</name>
    <dbReference type="NCBI Taxonomy" id="3051825"/>
    <lineage>
        <taxon>Bacteria</taxon>
        <taxon>Pseudomonadati</taxon>
        <taxon>Bacteroidota</taxon>
        <taxon>Cytophagia</taxon>
        <taxon>Cytophagales</taxon>
        <taxon>Splendidivirgaceae</taxon>
        <taxon>Agaribacillus</taxon>
    </lineage>
</organism>
<dbReference type="Pfam" id="PF14117">
    <property type="entry name" value="DUF4287"/>
    <property type="match status" value="1"/>
</dbReference>
<reference evidence="2" key="1">
    <citation type="submission" date="2023-06" db="EMBL/GenBank/DDBJ databases">
        <title>Genomic of Agaribacillus aureum.</title>
        <authorList>
            <person name="Wang G."/>
        </authorList>
    </citation>
    <scope>NUCLEOTIDE SEQUENCE</scope>
    <source>
        <strain evidence="2">BMA12</strain>
    </source>
</reference>
<comment type="caution">
    <text evidence="2">The sequence shown here is derived from an EMBL/GenBank/DDBJ whole genome shotgun (WGS) entry which is preliminary data.</text>
</comment>
<dbReference type="Proteomes" id="UP001172083">
    <property type="component" value="Unassembled WGS sequence"/>
</dbReference>
<proteinExistence type="predicted"/>
<evidence type="ECO:0000313" key="3">
    <source>
        <dbReference type="Proteomes" id="UP001172083"/>
    </source>
</evidence>
<dbReference type="EMBL" id="JAUJEB010000004">
    <property type="protein sequence ID" value="MDN5214007.1"/>
    <property type="molecule type" value="Genomic_DNA"/>
</dbReference>
<evidence type="ECO:0000313" key="2">
    <source>
        <dbReference type="EMBL" id="MDN5214007.1"/>
    </source>
</evidence>
<protein>
    <submittedName>
        <fullName evidence="2">DUF5655 domain-containing protein</fullName>
    </submittedName>
</protein>
<dbReference type="Pfam" id="PF18899">
    <property type="entry name" value="DUF5655"/>
    <property type="match status" value="1"/>
</dbReference>
<gene>
    <name evidence="2" type="ORF">QQ020_18165</name>
</gene>